<proteinExistence type="predicted"/>
<protein>
    <submittedName>
        <fullName evidence="1">Uncharacterized protein</fullName>
    </submittedName>
</protein>
<evidence type="ECO:0000313" key="1">
    <source>
        <dbReference type="EMBL" id="KAF2016264.1"/>
    </source>
</evidence>
<accession>A0A6A5XVH9</accession>
<evidence type="ECO:0000313" key="2">
    <source>
        <dbReference type="Proteomes" id="UP000799778"/>
    </source>
</evidence>
<gene>
    <name evidence="1" type="ORF">BU24DRAFT_197646</name>
</gene>
<sequence length="150" mass="16135">MMGCIANIGRTSGSLRMRCQHIETIEVGDSAASRNERELCASSRLRSPVTLLPSTLSPCTDNNVGASASSLRFHARLKLVKCKRSIHGGHQTSIWPVSYVNNRSGVGQRWVVSNRMLLSFPLPAVRRPSVTAHGVSPSNHGLALYGEAAG</sequence>
<dbReference type="RefSeq" id="XP_033384603.1">
    <property type="nucleotide sequence ID" value="XM_033521783.1"/>
</dbReference>
<dbReference type="EMBL" id="ML978069">
    <property type="protein sequence ID" value="KAF2016264.1"/>
    <property type="molecule type" value="Genomic_DNA"/>
</dbReference>
<keyword evidence="2" id="KW-1185">Reference proteome</keyword>
<name>A0A6A5XVH9_9PLEO</name>
<dbReference type="Proteomes" id="UP000799778">
    <property type="component" value="Unassembled WGS sequence"/>
</dbReference>
<dbReference type="GeneID" id="54279180"/>
<reference evidence="1" key="1">
    <citation type="journal article" date="2020" name="Stud. Mycol.">
        <title>101 Dothideomycetes genomes: a test case for predicting lifestyles and emergence of pathogens.</title>
        <authorList>
            <person name="Haridas S."/>
            <person name="Albert R."/>
            <person name="Binder M."/>
            <person name="Bloem J."/>
            <person name="Labutti K."/>
            <person name="Salamov A."/>
            <person name="Andreopoulos B."/>
            <person name="Baker S."/>
            <person name="Barry K."/>
            <person name="Bills G."/>
            <person name="Bluhm B."/>
            <person name="Cannon C."/>
            <person name="Castanera R."/>
            <person name="Culley D."/>
            <person name="Daum C."/>
            <person name="Ezra D."/>
            <person name="Gonzalez J."/>
            <person name="Henrissat B."/>
            <person name="Kuo A."/>
            <person name="Liang C."/>
            <person name="Lipzen A."/>
            <person name="Lutzoni F."/>
            <person name="Magnuson J."/>
            <person name="Mondo S."/>
            <person name="Nolan M."/>
            <person name="Ohm R."/>
            <person name="Pangilinan J."/>
            <person name="Park H.-J."/>
            <person name="Ramirez L."/>
            <person name="Alfaro M."/>
            <person name="Sun H."/>
            <person name="Tritt A."/>
            <person name="Yoshinaga Y."/>
            <person name="Zwiers L.-H."/>
            <person name="Turgeon B."/>
            <person name="Goodwin S."/>
            <person name="Spatafora J."/>
            <person name="Crous P."/>
            <person name="Grigoriev I."/>
        </authorList>
    </citation>
    <scope>NUCLEOTIDE SEQUENCE</scope>
    <source>
        <strain evidence="1">CBS 175.79</strain>
    </source>
</reference>
<dbReference type="AlphaFoldDB" id="A0A6A5XVH9"/>
<organism evidence="1 2">
    <name type="scientific">Aaosphaeria arxii CBS 175.79</name>
    <dbReference type="NCBI Taxonomy" id="1450172"/>
    <lineage>
        <taxon>Eukaryota</taxon>
        <taxon>Fungi</taxon>
        <taxon>Dikarya</taxon>
        <taxon>Ascomycota</taxon>
        <taxon>Pezizomycotina</taxon>
        <taxon>Dothideomycetes</taxon>
        <taxon>Pleosporomycetidae</taxon>
        <taxon>Pleosporales</taxon>
        <taxon>Pleosporales incertae sedis</taxon>
        <taxon>Aaosphaeria</taxon>
    </lineage>
</organism>